<evidence type="ECO:0000313" key="3">
    <source>
        <dbReference type="Proteomes" id="UP000006177"/>
    </source>
</evidence>
<dbReference type="SUPFAM" id="SSF46955">
    <property type="entry name" value="Putative DNA-binding domain"/>
    <property type="match status" value="1"/>
</dbReference>
<gene>
    <name evidence="2" type="ordered locus">LFML04_0413</name>
</gene>
<evidence type="ECO:0000313" key="2">
    <source>
        <dbReference type="EMBL" id="AFS52653.1"/>
    </source>
</evidence>
<dbReference type="GO" id="GO:0003677">
    <property type="term" value="F:DNA binding"/>
    <property type="evidence" value="ECO:0007669"/>
    <property type="project" value="InterPro"/>
</dbReference>
<dbReference type="STRING" id="1048260.LFML04_0413"/>
<dbReference type="InterPro" id="IPR009061">
    <property type="entry name" value="DNA-bd_dom_put_sf"/>
</dbReference>
<dbReference type="InterPro" id="IPR010093">
    <property type="entry name" value="SinI_DNA-bd"/>
</dbReference>
<dbReference type="EMBL" id="CP002919">
    <property type="protein sequence ID" value="AFS52653.1"/>
    <property type="molecule type" value="Genomic_DNA"/>
</dbReference>
<dbReference type="Pfam" id="PF12728">
    <property type="entry name" value="HTH_17"/>
    <property type="match status" value="1"/>
</dbReference>
<name>J9Z9R2_LEPFM</name>
<sequence length="75" mass="8740">MEEKSTRKKNAQKRGERNMEALFTVREAAKLLTLKESTVYRWILDKKIRPVRVGTRAVRIPEGEILRIREEGMGA</sequence>
<dbReference type="AlphaFoldDB" id="J9Z9R2"/>
<dbReference type="KEGG" id="lfi:LFML04_0413"/>
<reference evidence="2 3" key="1">
    <citation type="journal article" date="2011" name="J. Microbiol.">
        <title>Complete genome of Leptospirillum ferriphilum ML-04 provides insight into its physiology and environmental adaptation.</title>
        <authorList>
            <person name="Mi S."/>
            <person name="Song J."/>
            <person name="Lin J."/>
            <person name="Che Y."/>
            <person name="Zheng H."/>
            <person name="Lin J."/>
        </authorList>
    </citation>
    <scope>NUCLEOTIDE SEQUENCE [LARGE SCALE GENOMIC DNA]</scope>
    <source>
        <strain evidence="2 3">ML-04</strain>
    </source>
</reference>
<protein>
    <recommendedName>
        <fullName evidence="1">Helix-turn-helix domain-containing protein</fullName>
    </recommendedName>
</protein>
<dbReference type="InterPro" id="IPR041657">
    <property type="entry name" value="HTH_17"/>
</dbReference>
<dbReference type="HOGENOM" id="CLU_2666643_0_0_0"/>
<proteinExistence type="predicted"/>
<organism evidence="2 3">
    <name type="scientific">Leptospirillum ferriphilum (strain ML-04)</name>
    <dbReference type="NCBI Taxonomy" id="1048260"/>
    <lineage>
        <taxon>Bacteria</taxon>
        <taxon>Pseudomonadati</taxon>
        <taxon>Nitrospirota</taxon>
        <taxon>Nitrospiria</taxon>
        <taxon>Nitrospirales</taxon>
        <taxon>Nitrospiraceae</taxon>
        <taxon>Leptospirillum</taxon>
    </lineage>
</organism>
<feature type="domain" description="Helix-turn-helix" evidence="1">
    <location>
        <begin position="22"/>
        <end position="71"/>
    </location>
</feature>
<accession>J9Z9R2</accession>
<dbReference type="PATRIC" id="fig|1048260.3.peg.445"/>
<dbReference type="Proteomes" id="UP000006177">
    <property type="component" value="Chromosome"/>
</dbReference>
<dbReference type="NCBIfam" id="TIGR01764">
    <property type="entry name" value="excise"/>
    <property type="match status" value="1"/>
</dbReference>
<evidence type="ECO:0000259" key="1">
    <source>
        <dbReference type="Pfam" id="PF12728"/>
    </source>
</evidence>